<evidence type="ECO:0000313" key="2">
    <source>
        <dbReference type="Proteomes" id="UP000799757"/>
    </source>
</evidence>
<organism evidence="1 2">
    <name type="scientific">Melanomma pulvis-pyrius CBS 109.77</name>
    <dbReference type="NCBI Taxonomy" id="1314802"/>
    <lineage>
        <taxon>Eukaryota</taxon>
        <taxon>Fungi</taxon>
        <taxon>Dikarya</taxon>
        <taxon>Ascomycota</taxon>
        <taxon>Pezizomycotina</taxon>
        <taxon>Dothideomycetes</taxon>
        <taxon>Pleosporomycetidae</taxon>
        <taxon>Pleosporales</taxon>
        <taxon>Melanommataceae</taxon>
        <taxon>Melanomma</taxon>
    </lineage>
</organism>
<protein>
    <recommendedName>
        <fullName evidence="3">SnoaL-like domain-containing protein</fullName>
    </recommendedName>
</protein>
<gene>
    <name evidence="1" type="ORF">K505DRAFT_414601</name>
</gene>
<sequence length="140" mass="15710">MTSYASSYPSIPFDPAYKAYFENFYAVTDDPNAHEAYADLYTPDATLVMASKRVKGRSEIIELRKSLWDKVASRLHRPLKIFPFGPGSDEVMLHGTVTYGLKAGGESSIEWAAYAHLVKVDGVVKMDFYQVYLDTAAQNR</sequence>
<dbReference type="PANTHER" id="PTHR39401">
    <property type="entry name" value="SNOAL-LIKE DOMAIN-CONTAINING PROTEIN"/>
    <property type="match status" value="1"/>
</dbReference>
<dbReference type="Gene3D" id="3.10.450.50">
    <property type="match status" value="1"/>
</dbReference>
<reference evidence="1" key="1">
    <citation type="journal article" date="2020" name="Stud. Mycol.">
        <title>101 Dothideomycetes genomes: a test case for predicting lifestyles and emergence of pathogens.</title>
        <authorList>
            <person name="Haridas S."/>
            <person name="Albert R."/>
            <person name="Binder M."/>
            <person name="Bloem J."/>
            <person name="Labutti K."/>
            <person name="Salamov A."/>
            <person name="Andreopoulos B."/>
            <person name="Baker S."/>
            <person name="Barry K."/>
            <person name="Bills G."/>
            <person name="Bluhm B."/>
            <person name="Cannon C."/>
            <person name="Castanera R."/>
            <person name="Culley D."/>
            <person name="Daum C."/>
            <person name="Ezra D."/>
            <person name="Gonzalez J."/>
            <person name="Henrissat B."/>
            <person name="Kuo A."/>
            <person name="Liang C."/>
            <person name="Lipzen A."/>
            <person name="Lutzoni F."/>
            <person name="Magnuson J."/>
            <person name="Mondo S."/>
            <person name="Nolan M."/>
            <person name="Ohm R."/>
            <person name="Pangilinan J."/>
            <person name="Park H.-J."/>
            <person name="Ramirez L."/>
            <person name="Alfaro M."/>
            <person name="Sun H."/>
            <person name="Tritt A."/>
            <person name="Yoshinaga Y."/>
            <person name="Zwiers L.-H."/>
            <person name="Turgeon B."/>
            <person name="Goodwin S."/>
            <person name="Spatafora J."/>
            <person name="Crous P."/>
            <person name="Grigoriev I."/>
        </authorList>
    </citation>
    <scope>NUCLEOTIDE SEQUENCE</scope>
    <source>
        <strain evidence="1">CBS 109.77</strain>
    </source>
</reference>
<accession>A0A6A6XNI4</accession>
<name>A0A6A6XNI4_9PLEO</name>
<evidence type="ECO:0000313" key="1">
    <source>
        <dbReference type="EMBL" id="KAF2798106.1"/>
    </source>
</evidence>
<proteinExistence type="predicted"/>
<dbReference type="SUPFAM" id="SSF54427">
    <property type="entry name" value="NTF2-like"/>
    <property type="match status" value="1"/>
</dbReference>
<keyword evidence="2" id="KW-1185">Reference proteome</keyword>
<dbReference type="EMBL" id="MU001791">
    <property type="protein sequence ID" value="KAF2798106.1"/>
    <property type="molecule type" value="Genomic_DNA"/>
</dbReference>
<dbReference type="AlphaFoldDB" id="A0A6A6XNI4"/>
<dbReference type="InterPro" id="IPR032710">
    <property type="entry name" value="NTF2-like_dom_sf"/>
</dbReference>
<evidence type="ECO:0008006" key="3">
    <source>
        <dbReference type="Google" id="ProtNLM"/>
    </source>
</evidence>
<dbReference type="OrthoDB" id="3468019at2759"/>
<dbReference type="Proteomes" id="UP000799757">
    <property type="component" value="Unassembled WGS sequence"/>
</dbReference>
<dbReference type="PANTHER" id="PTHR39401:SF1">
    <property type="entry name" value="SNOAL-LIKE DOMAIN-CONTAINING PROTEIN"/>
    <property type="match status" value="1"/>
</dbReference>